<dbReference type="InterPro" id="IPR012332">
    <property type="entry name" value="Autotransporter_pectin_lyase_C"/>
</dbReference>
<evidence type="ECO:0000313" key="2">
    <source>
        <dbReference type="EMBL" id="EDA4401445.1"/>
    </source>
</evidence>
<dbReference type="InterPro" id="IPR030930">
    <property type="entry name" value="AIDA"/>
</dbReference>
<gene>
    <name evidence="2" type="ORF">F8861_21835</name>
</gene>
<accession>A0A625XQP3</accession>
<dbReference type="InterPro" id="IPR024973">
    <property type="entry name" value="ESPR"/>
</dbReference>
<dbReference type="NCBIfam" id="TIGR04415">
    <property type="entry name" value="O_hepto_targRPT"/>
    <property type="match status" value="2"/>
</dbReference>
<organism evidence="2">
    <name type="scientific">Salmonella enterica</name>
    <name type="common">Salmonella choleraesuis</name>
    <dbReference type="NCBI Taxonomy" id="28901"/>
    <lineage>
        <taxon>Bacteria</taxon>
        <taxon>Pseudomonadati</taxon>
        <taxon>Pseudomonadota</taxon>
        <taxon>Gammaproteobacteria</taxon>
        <taxon>Enterobacterales</taxon>
        <taxon>Enterobacteriaceae</taxon>
        <taxon>Salmonella</taxon>
    </lineage>
</organism>
<dbReference type="AlphaFoldDB" id="A0A625XQP3"/>
<dbReference type="EMBL" id="AALKBJ010000022">
    <property type="protein sequence ID" value="EDA4401445.1"/>
    <property type="molecule type" value="Genomic_DNA"/>
</dbReference>
<evidence type="ECO:0000259" key="1">
    <source>
        <dbReference type="Pfam" id="PF13018"/>
    </source>
</evidence>
<feature type="non-terminal residue" evidence="2">
    <location>
        <position position="155"/>
    </location>
</feature>
<dbReference type="Pfam" id="PF16168">
    <property type="entry name" value="AIDA"/>
    <property type="match status" value="1"/>
</dbReference>
<proteinExistence type="predicted"/>
<dbReference type="Pfam" id="PF13018">
    <property type="entry name" value="ESPR"/>
    <property type="match status" value="1"/>
</dbReference>
<feature type="domain" description="ESPR" evidence="1">
    <location>
        <begin position="1"/>
        <end position="47"/>
    </location>
</feature>
<comment type="caution">
    <text evidence="2">The sequence shown here is derived from an EMBL/GenBank/DDBJ whole genome shotgun (WGS) entry which is preliminary data.</text>
</comment>
<name>A0A625XQP3_SALER</name>
<reference evidence="2" key="1">
    <citation type="submission" date="2019-10" db="EMBL/GenBank/DDBJ databases">
        <authorList>
            <consortium name="GenomeTrakr network: Whole genome sequencing for foodborne pathogen traceback"/>
        </authorList>
    </citation>
    <scope>NUCLEOTIDE SEQUENCE</scope>
    <source>
        <strain evidence="2">FSIS11924885</strain>
    </source>
</reference>
<dbReference type="Gene3D" id="2.160.20.20">
    <property type="match status" value="1"/>
</dbReference>
<protein>
    <submittedName>
        <fullName evidence="2">Autotransporter outer membrane beta-barrel domain-containing protein</fullName>
    </submittedName>
</protein>
<sequence length="155" mass="15703">MNKVYNTVWNESIGMWVVTSELTRKGGQRPRQIRRTVLAGLVAGLLLPSAPTLATAWDSVTLGSGGTSGSMTLNAGDTANNTTINSGGQQYVSSGGSATSTTINGGLQYVSSGGSATSTTINSDGWQDVNDGGSATSTTINSGGWQSVYNSGSAT</sequence>